<feature type="compositionally biased region" description="Low complexity" evidence="1">
    <location>
        <begin position="25"/>
        <end position="49"/>
    </location>
</feature>
<name>A0A1M7ZR58_9HYPH</name>
<evidence type="ECO:0000256" key="2">
    <source>
        <dbReference type="SAM" id="SignalP"/>
    </source>
</evidence>
<keyword evidence="4" id="KW-1185">Reference proteome</keyword>
<feature type="chain" id="PRO_5012093855" description="Tetratricopeptide repeat-containing protein" evidence="2">
    <location>
        <begin position="22"/>
        <end position="775"/>
    </location>
</feature>
<dbReference type="Gene3D" id="1.25.40.10">
    <property type="entry name" value="Tetratricopeptide repeat domain"/>
    <property type="match status" value="2"/>
</dbReference>
<reference evidence="3 4" key="1">
    <citation type="submission" date="2016-12" db="EMBL/GenBank/DDBJ databases">
        <authorList>
            <person name="Song W.-J."/>
            <person name="Kurnit D.M."/>
        </authorList>
    </citation>
    <scope>NUCLEOTIDE SEQUENCE [LARGE SCALE GENOMIC DNA]</scope>
    <source>
        <strain evidence="3 4">DSM 19599</strain>
    </source>
</reference>
<dbReference type="Proteomes" id="UP000186406">
    <property type="component" value="Unassembled WGS sequence"/>
</dbReference>
<keyword evidence="2" id="KW-0732">Signal</keyword>
<evidence type="ECO:0000256" key="1">
    <source>
        <dbReference type="SAM" id="MobiDB-lite"/>
    </source>
</evidence>
<dbReference type="SUPFAM" id="SSF48452">
    <property type="entry name" value="TPR-like"/>
    <property type="match status" value="1"/>
</dbReference>
<feature type="signal peptide" evidence="2">
    <location>
        <begin position="1"/>
        <end position="21"/>
    </location>
</feature>
<feature type="region of interest" description="Disordered" evidence="1">
    <location>
        <begin position="559"/>
        <end position="601"/>
    </location>
</feature>
<organism evidence="3 4">
    <name type="scientific">Pseudoxanthobacter soli DSM 19599</name>
    <dbReference type="NCBI Taxonomy" id="1123029"/>
    <lineage>
        <taxon>Bacteria</taxon>
        <taxon>Pseudomonadati</taxon>
        <taxon>Pseudomonadota</taxon>
        <taxon>Alphaproteobacteria</taxon>
        <taxon>Hyphomicrobiales</taxon>
        <taxon>Segnochrobactraceae</taxon>
        <taxon>Pseudoxanthobacter</taxon>
    </lineage>
</organism>
<protein>
    <recommendedName>
        <fullName evidence="5">Tetratricopeptide repeat-containing protein</fullName>
    </recommendedName>
</protein>
<dbReference type="AlphaFoldDB" id="A0A1M7ZR58"/>
<dbReference type="InterPro" id="IPR011990">
    <property type="entry name" value="TPR-like_helical_dom_sf"/>
</dbReference>
<dbReference type="EMBL" id="FRXO01000010">
    <property type="protein sequence ID" value="SHO67136.1"/>
    <property type="molecule type" value="Genomic_DNA"/>
</dbReference>
<dbReference type="STRING" id="1123029.SAMN02745172_03802"/>
<dbReference type="RefSeq" id="WP_139282602.1">
    <property type="nucleotide sequence ID" value="NZ_FRXO01000010.1"/>
</dbReference>
<dbReference type="OrthoDB" id="7324591at2"/>
<gene>
    <name evidence="3" type="ORF">SAMN02745172_03802</name>
</gene>
<evidence type="ECO:0008006" key="5">
    <source>
        <dbReference type="Google" id="ProtNLM"/>
    </source>
</evidence>
<accession>A0A1M7ZR58</accession>
<evidence type="ECO:0000313" key="4">
    <source>
        <dbReference type="Proteomes" id="UP000186406"/>
    </source>
</evidence>
<evidence type="ECO:0000313" key="3">
    <source>
        <dbReference type="EMBL" id="SHO67136.1"/>
    </source>
</evidence>
<proteinExistence type="predicted"/>
<feature type="region of interest" description="Disordered" evidence="1">
    <location>
        <begin position="25"/>
        <end position="59"/>
    </location>
</feature>
<sequence length="775" mass="80681">MLVRLVAALAILLLGSAAALAQSGAAGTGTPAPAAGAAATAGNSGAGQNPAAGATADTPAQTVDESALRYFAQQGDLNRLEAEIRRLKALYPNWQPPVDLLDPKAGGGPSDVQPVWDLYGEGRIAEARRAMGRLQASKPGWQPPADLVAALNEAEARQRMINAAANKQWNTVLTIAGQTPSLLVCGRVDVLWLVADAFIATNKPSRASDVYSYILKNCTNTNERRATIDRAVAKLPSAMVTPLFAMERIGPDGKGEFSGPRLDFIRRLVGDASRDESVVVPEEELSLLEAAARESKSPDDANLLGFYFTRHGDTTQAYEWFKESLDRGGGAKAAEGYVYAMHAAGQDLRAEPTAYKWRDASDANMVAYILLVSTLLNPPSQTGKPPELITATPVDQDVVNRFVPVVMQRHSPLGALSLGWYAMNTRQTAAAADWFRQSLAWQPSEAAAFGLGLALNALGDTAGLQNAVETWKSQFPRLPSLLQSALNPATAATAAEAGKTSSGRTAVAAGEAQLAPGQARVASPVGTAPAATAIRGTAPAGSAVVATAAASGGAVTQVASDAGGPMVATSAPAGGGGRSSGGVLSPRPQIQSQSRPSGCGALVGRTGRLSASQSLTKGWCLLDLNRPMEAAVAFGAAMDGAPGTQTASDAAYGRSLAYLRAGLTDNAAVAAAAAPQDLSRRADLGVQILSQRAVSAYQAGRYVDAILAMEQRNAIVPESREDMLLRGWAYYNLGEVATARRIFEAVDRAASTKESRRALAVVFDRQRIRTSGGAN</sequence>